<feature type="compositionally biased region" description="Low complexity" evidence="1">
    <location>
        <begin position="41"/>
        <end position="77"/>
    </location>
</feature>
<organism evidence="3 4">
    <name type="scientific">Streptomyces syringium</name>
    <dbReference type="NCBI Taxonomy" id="76729"/>
    <lineage>
        <taxon>Bacteria</taxon>
        <taxon>Bacillati</taxon>
        <taxon>Actinomycetota</taxon>
        <taxon>Actinomycetes</taxon>
        <taxon>Kitasatosporales</taxon>
        <taxon>Streptomycetaceae</taxon>
        <taxon>Streptomyces</taxon>
    </lineage>
</organism>
<sequence>MSYPQPGPYGQQPPQQPNPYGQGGAPGQPGYGYPQQPPAAPYGQQPPYGQPQAPYGAPQQPGPYGQQPPYGQPGVPGQYPPPMPPQGGGKGKTVGIVIGALVVVGAIVGGAVFFMGGSGGSGSDGKVAPYEVVLPQTLLDGKYTKSSLGSAKEKENLANDKDAKAMGIVNGTGVKGAYSSPEKQNMRVTAVYGDVADPNKSVDAMIAKIKENQEKAKERYKGKAKLETVSEVTEYHPSGFDGAVMKCEAQKANVDMGTIQTTSETSYCVWGDSSAIGIIEHQVTKAQGGMTGSSGATGPVMTPKELSEATAKVRTDSRKELKN</sequence>
<feature type="compositionally biased region" description="Gly residues" evidence="1">
    <location>
        <begin position="21"/>
        <end position="30"/>
    </location>
</feature>
<dbReference type="EMBL" id="JAGIOH010000001">
    <property type="protein sequence ID" value="MBP2402869.1"/>
    <property type="molecule type" value="Genomic_DNA"/>
</dbReference>
<feature type="region of interest" description="Disordered" evidence="1">
    <location>
        <begin position="1"/>
        <end position="90"/>
    </location>
</feature>
<feature type="transmembrane region" description="Helical" evidence="2">
    <location>
        <begin position="93"/>
        <end position="116"/>
    </location>
</feature>
<gene>
    <name evidence="3" type="ORF">JO379_002338</name>
</gene>
<name>A0ABS4Y278_9ACTN</name>
<feature type="compositionally biased region" description="Basic and acidic residues" evidence="1">
    <location>
        <begin position="305"/>
        <end position="323"/>
    </location>
</feature>
<keyword evidence="2" id="KW-1133">Transmembrane helix</keyword>
<evidence type="ECO:0000313" key="4">
    <source>
        <dbReference type="Proteomes" id="UP001519291"/>
    </source>
</evidence>
<comment type="caution">
    <text evidence="3">The sequence shown here is derived from an EMBL/GenBank/DDBJ whole genome shotgun (WGS) entry which is preliminary data.</text>
</comment>
<reference evidence="3 4" key="1">
    <citation type="submission" date="2021-03" db="EMBL/GenBank/DDBJ databases">
        <title>Sequencing the genomes of 1000 actinobacteria strains.</title>
        <authorList>
            <person name="Klenk H.-P."/>
        </authorList>
    </citation>
    <scope>NUCLEOTIDE SEQUENCE [LARGE SCALE GENOMIC DNA]</scope>
    <source>
        <strain evidence="3 4">DSM 41480</strain>
    </source>
</reference>
<accession>A0ABS4Y278</accession>
<dbReference type="GeneID" id="91569203"/>
<proteinExistence type="predicted"/>
<evidence type="ECO:0000256" key="1">
    <source>
        <dbReference type="SAM" id="MobiDB-lite"/>
    </source>
</evidence>
<dbReference type="Proteomes" id="UP001519291">
    <property type="component" value="Unassembled WGS sequence"/>
</dbReference>
<feature type="region of interest" description="Disordered" evidence="1">
    <location>
        <begin position="287"/>
        <end position="323"/>
    </location>
</feature>
<protein>
    <submittedName>
        <fullName evidence="3">Uncharacterized protein</fullName>
    </submittedName>
</protein>
<keyword evidence="4" id="KW-1185">Reference proteome</keyword>
<dbReference type="RefSeq" id="WP_130877732.1">
    <property type="nucleotide sequence ID" value="NZ_JAGIOH010000001.1"/>
</dbReference>
<evidence type="ECO:0000313" key="3">
    <source>
        <dbReference type="EMBL" id="MBP2402869.1"/>
    </source>
</evidence>
<keyword evidence="2" id="KW-0472">Membrane</keyword>
<keyword evidence="2" id="KW-0812">Transmembrane</keyword>
<evidence type="ECO:0000256" key="2">
    <source>
        <dbReference type="SAM" id="Phobius"/>
    </source>
</evidence>
<feature type="compositionally biased region" description="Low complexity" evidence="1">
    <location>
        <begin position="1"/>
        <end position="13"/>
    </location>
</feature>